<dbReference type="EMBL" id="CAKMRJ010001112">
    <property type="protein sequence ID" value="CAH1421995.1"/>
    <property type="molecule type" value="Genomic_DNA"/>
</dbReference>
<protein>
    <recommendedName>
        <fullName evidence="3">Helitron helicase-like domain-containing protein</fullName>
    </recommendedName>
</protein>
<gene>
    <name evidence="1" type="ORF">LVIROSA_LOCUS9359</name>
</gene>
<comment type="caution">
    <text evidence="1">The sequence shown here is derived from an EMBL/GenBank/DDBJ whole genome shotgun (WGS) entry which is preliminary data.</text>
</comment>
<dbReference type="PANTHER" id="PTHR45786:SF66">
    <property type="entry name" value="HOOK MOTIF PROTEIN, PUTATIVE-RELATED"/>
    <property type="match status" value="1"/>
</dbReference>
<name>A0AAU9MJA4_9ASTR</name>
<keyword evidence="2" id="KW-1185">Reference proteome</keyword>
<accession>A0AAU9MJA4</accession>
<dbReference type="AlphaFoldDB" id="A0AAU9MJA4"/>
<evidence type="ECO:0000313" key="1">
    <source>
        <dbReference type="EMBL" id="CAH1421995.1"/>
    </source>
</evidence>
<organism evidence="1 2">
    <name type="scientific">Lactuca virosa</name>
    <dbReference type="NCBI Taxonomy" id="75947"/>
    <lineage>
        <taxon>Eukaryota</taxon>
        <taxon>Viridiplantae</taxon>
        <taxon>Streptophyta</taxon>
        <taxon>Embryophyta</taxon>
        <taxon>Tracheophyta</taxon>
        <taxon>Spermatophyta</taxon>
        <taxon>Magnoliopsida</taxon>
        <taxon>eudicotyledons</taxon>
        <taxon>Gunneridae</taxon>
        <taxon>Pentapetalae</taxon>
        <taxon>asterids</taxon>
        <taxon>campanulids</taxon>
        <taxon>Asterales</taxon>
        <taxon>Asteraceae</taxon>
        <taxon>Cichorioideae</taxon>
        <taxon>Cichorieae</taxon>
        <taxon>Lactucinae</taxon>
        <taxon>Lactuca</taxon>
    </lineage>
</organism>
<sequence>MVRDVFNADPHVDLKLRIIGKRQQDGRIYNLPTAFEVVALIEGDINDLTDNRDIVVQTSSKALRRISELHPSYLPLQYPLLFPYGDDCYRFDILHRGVTSTSDIKRSNTTMREYFSYRIQERDNYFSLILNSKRIFQ</sequence>
<evidence type="ECO:0008006" key="3">
    <source>
        <dbReference type="Google" id="ProtNLM"/>
    </source>
</evidence>
<evidence type="ECO:0000313" key="2">
    <source>
        <dbReference type="Proteomes" id="UP001157418"/>
    </source>
</evidence>
<dbReference type="PANTHER" id="PTHR45786">
    <property type="entry name" value="DNA BINDING PROTEIN-LIKE"/>
    <property type="match status" value="1"/>
</dbReference>
<reference evidence="1 2" key="1">
    <citation type="submission" date="2022-01" db="EMBL/GenBank/DDBJ databases">
        <authorList>
            <person name="Xiong W."/>
            <person name="Schranz E."/>
        </authorList>
    </citation>
    <scope>NUCLEOTIDE SEQUENCE [LARGE SCALE GENOMIC DNA]</scope>
</reference>
<dbReference type="Proteomes" id="UP001157418">
    <property type="component" value="Unassembled WGS sequence"/>
</dbReference>
<proteinExistence type="predicted"/>